<protein>
    <recommendedName>
        <fullName evidence="1">HNH endonuclease 5 domain-containing protein</fullName>
    </recommendedName>
</protein>
<evidence type="ECO:0000313" key="3">
    <source>
        <dbReference type="Proteomes" id="UP000570851"/>
    </source>
</evidence>
<evidence type="ECO:0000313" key="2">
    <source>
        <dbReference type="EMBL" id="MBC1305735.1"/>
    </source>
</evidence>
<dbReference type="RefSeq" id="WP_011316433.1">
    <property type="nucleotide sequence ID" value="NZ_JACKZP010000280.1"/>
</dbReference>
<comment type="caution">
    <text evidence="2">The sequence shown here is derived from an EMBL/GenBank/DDBJ whole genome shotgun (WGS) entry which is preliminary data.</text>
</comment>
<keyword evidence="3" id="KW-1185">Reference proteome</keyword>
<geneLocation type="plasmid" evidence="2">
    <name>pN2B-A</name>
</geneLocation>
<feature type="domain" description="HNH endonuclease 5" evidence="1">
    <location>
        <begin position="5"/>
        <end position="59"/>
    </location>
</feature>
<evidence type="ECO:0000259" key="1">
    <source>
        <dbReference type="Pfam" id="PF14279"/>
    </source>
</evidence>
<dbReference type="Pfam" id="PF14279">
    <property type="entry name" value="HNH_5"/>
    <property type="match status" value="1"/>
</dbReference>
<dbReference type="InterPro" id="IPR029471">
    <property type="entry name" value="HNH_5"/>
</dbReference>
<gene>
    <name evidence="2" type="ORF">GNE12_28020</name>
</gene>
<accession>A0ABR6SH77</accession>
<reference evidence="2 3" key="1">
    <citation type="submission" date="2019-11" db="EMBL/GenBank/DDBJ databases">
        <title>Comparison of genomes from free-living endosymbiotic cyanobacteria isolated from Azolla.</title>
        <authorList>
            <person name="Thiel T."/>
            <person name="Pratte B."/>
        </authorList>
    </citation>
    <scope>NUCLEOTIDE SEQUENCE [LARGE SCALE GENOMIC DNA]</scope>
    <source>
        <strain evidence="2 3">N2B</strain>
        <plasmid evidence="2">pN2B-A</plasmid>
    </source>
</reference>
<dbReference type="Proteomes" id="UP000570851">
    <property type="component" value="Unassembled WGS sequence"/>
</dbReference>
<name>A0ABR6SH77_ANAVA</name>
<dbReference type="EMBL" id="JACKZP010000280">
    <property type="protein sequence ID" value="MBC1305735.1"/>
    <property type="molecule type" value="Genomic_DNA"/>
</dbReference>
<dbReference type="GeneID" id="58727041"/>
<keyword evidence="2" id="KW-0614">Plasmid</keyword>
<organism evidence="2 3">
    <name type="scientific">Trichormus variabilis N2B</name>
    <dbReference type="NCBI Taxonomy" id="2681315"/>
    <lineage>
        <taxon>Bacteria</taxon>
        <taxon>Bacillati</taxon>
        <taxon>Cyanobacteriota</taxon>
        <taxon>Cyanophyceae</taxon>
        <taxon>Nostocales</taxon>
        <taxon>Nostocaceae</taxon>
        <taxon>Trichormus</taxon>
    </lineage>
</organism>
<proteinExistence type="predicted"/>
<sequence length="294" mass="34095">MSFYCVYCNRIRSGKKQSEEGKTKEHFVPTSIGGGRSWHIPACKNCNELLGKTYDDELYRLSWMFEFYKNRSIKRTGRAILQNGHKIDVNFSYSEVFSSQNRNFQLECYDSDSGEEIPRIDIRRIEFELETKSKIINSYPSILKIALGGAHYLNTRYKLTNKTFFSDLAFAKIREEILGKRNFNPGSNGISSPVICELLSTQESENIITRCENEKTKLRHIISIEKEDENLVISVCLFSFFFWRVLIPMNNNLKISKFEDELILHELTGTTRLITSSIMQHESPPTIVILINKD</sequence>